<dbReference type="GO" id="GO:0008270">
    <property type="term" value="F:zinc ion binding"/>
    <property type="evidence" value="ECO:0007669"/>
    <property type="project" value="UniProtKB-KW"/>
</dbReference>
<evidence type="ECO:0000256" key="1">
    <source>
        <dbReference type="ARBA" id="ARBA00022468"/>
    </source>
</evidence>
<keyword evidence="1" id="KW-0343">GTPase activation</keyword>
<dbReference type="CDD" id="cd08204">
    <property type="entry name" value="ArfGap"/>
    <property type="match status" value="1"/>
</dbReference>
<proteinExistence type="predicted"/>
<evidence type="ECO:0000256" key="3">
    <source>
        <dbReference type="ARBA" id="ARBA00022771"/>
    </source>
</evidence>
<evidence type="ECO:0000256" key="4">
    <source>
        <dbReference type="ARBA" id="ARBA00022833"/>
    </source>
</evidence>
<gene>
    <name evidence="7" type="ORF">PLBR_LOCUS6249</name>
</gene>
<dbReference type="InterPro" id="IPR001164">
    <property type="entry name" value="ArfGAP_dom"/>
</dbReference>
<dbReference type="PRINTS" id="PR00405">
    <property type="entry name" value="REVINTRACTNG"/>
</dbReference>
<geneLocation type="mitochondrion" evidence="7"/>
<sequence>MTNDPVGDRLRAALSAPGNERCADCRSPDPSWASHNIGVFLCQDCAGVHRSLGTHISRVRSVTLDTWDAPSVAVMLSRGNRLVNDTMEALLPLSQRIGSDVAARARDQFIRAKYVNRRFQRRTAPAPAAPESPPDDIFAGLTVVSSAPTCAPAVAPQAPSLLDLPADLFAGLSSPPTPFPFVDAAAPTDNPGASASSSSSSSSFAFIGHGPGAAAPPGPVGMGGVPAVKVVRATPPPAADPFGDIVQLN</sequence>
<evidence type="ECO:0000313" key="8">
    <source>
        <dbReference type="Proteomes" id="UP000290189"/>
    </source>
</evidence>
<organism evidence="7 8">
    <name type="scientific">Plasmodiophora brassicae</name>
    <name type="common">Clubroot disease agent</name>
    <dbReference type="NCBI Taxonomy" id="37360"/>
    <lineage>
        <taxon>Eukaryota</taxon>
        <taxon>Sar</taxon>
        <taxon>Rhizaria</taxon>
        <taxon>Endomyxa</taxon>
        <taxon>Phytomyxea</taxon>
        <taxon>Plasmodiophorida</taxon>
        <taxon>Plasmodiophoridae</taxon>
        <taxon>Plasmodiophora</taxon>
    </lineage>
</organism>
<dbReference type="PANTHER" id="PTHR23180:SF160">
    <property type="entry name" value="ADP-RIBOSYLATION FACTOR GTPASE-ACTIVATING PROTEIN EFFECTOR PROTEIN 1"/>
    <property type="match status" value="1"/>
</dbReference>
<dbReference type="PROSITE" id="PS50115">
    <property type="entry name" value="ARFGAP"/>
    <property type="match status" value="1"/>
</dbReference>
<dbReference type="InterPro" id="IPR037278">
    <property type="entry name" value="ARFGAP/RecO"/>
</dbReference>
<dbReference type="FunFam" id="1.10.220.150:FF:000009">
    <property type="entry name" value="stromal membrane-associated protein 1 isoform X1"/>
    <property type="match status" value="1"/>
</dbReference>
<dbReference type="InterPro" id="IPR045258">
    <property type="entry name" value="ACAP1/2/3-like"/>
</dbReference>
<keyword evidence="3 5" id="KW-0863">Zinc-finger</keyword>
<evidence type="ECO:0000313" key="7">
    <source>
        <dbReference type="EMBL" id="SPQ99034.1"/>
    </source>
</evidence>
<dbReference type="Pfam" id="PF01412">
    <property type="entry name" value="ArfGap"/>
    <property type="match status" value="1"/>
</dbReference>
<keyword evidence="2" id="KW-0479">Metal-binding</keyword>
<dbReference type="SMART" id="SM00105">
    <property type="entry name" value="ArfGap"/>
    <property type="match status" value="1"/>
</dbReference>
<dbReference type="Gene3D" id="1.10.220.150">
    <property type="entry name" value="Arf GTPase activating protein"/>
    <property type="match status" value="1"/>
</dbReference>
<evidence type="ECO:0000256" key="5">
    <source>
        <dbReference type="PROSITE-ProRule" id="PRU00288"/>
    </source>
</evidence>
<dbReference type="InterPro" id="IPR038508">
    <property type="entry name" value="ArfGAP_dom_sf"/>
</dbReference>
<dbReference type="EMBL" id="OVEO01000011">
    <property type="protein sequence ID" value="SPQ99034.1"/>
    <property type="molecule type" value="Genomic_DNA"/>
</dbReference>
<evidence type="ECO:0000256" key="2">
    <source>
        <dbReference type="ARBA" id="ARBA00022723"/>
    </source>
</evidence>
<keyword evidence="7" id="KW-0496">Mitochondrion</keyword>
<accession>A0A3P3YFX8</accession>
<dbReference type="Proteomes" id="UP000290189">
    <property type="component" value="Unassembled WGS sequence"/>
</dbReference>
<keyword evidence="4" id="KW-0862">Zinc</keyword>
<name>A0A3P3YFX8_PLABS</name>
<evidence type="ECO:0000259" key="6">
    <source>
        <dbReference type="PROSITE" id="PS50115"/>
    </source>
</evidence>
<dbReference type="PANTHER" id="PTHR23180">
    <property type="entry name" value="CENTAURIN/ARF"/>
    <property type="match status" value="1"/>
</dbReference>
<dbReference type="GO" id="GO:0005096">
    <property type="term" value="F:GTPase activator activity"/>
    <property type="evidence" value="ECO:0007669"/>
    <property type="project" value="UniProtKB-KW"/>
</dbReference>
<protein>
    <recommendedName>
        <fullName evidence="6">Arf-GAP domain-containing protein</fullName>
    </recommendedName>
</protein>
<reference evidence="7 8" key="1">
    <citation type="submission" date="2018-03" db="EMBL/GenBank/DDBJ databases">
        <authorList>
            <person name="Fogelqvist J."/>
        </authorList>
    </citation>
    <scope>NUCLEOTIDE SEQUENCE [LARGE SCALE GENOMIC DNA]</scope>
</reference>
<feature type="domain" description="Arf-GAP" evidence="6">
    <location>
        <begin position="4"/>
        <end position="130"/>
    </location>
</feature>
<dbReference type="AlphaFoldDB" id="A0A3P3YFX8"/>
<dbReference type="SUPFAM" id="SSF57863">
    <property type="entry name" value="ArfGap/RecO-like zinc finger"/>
    <property type="match status" value="1"/>
</dbReference>